<dbReference type="EMBL" id="KV921894">
    <property type="protein sequence ID" value="ORE08068.1"/>
    <property type="molecule type" value="Genomic_DNA"/>
</dbReference>
<protein>
    <submittedName>
        <fullName evidence="1">Uncharacterized protein</fullName>
    </submittedName>
</protein>
<reference evidence="1" key="1">
    <citation type="journal article" date="2016" name="Proc. Natl. Acad. Sci. U.S.A.">
        <title>Lipid metabolic changes in an early divergent fungus govern the establishment of a mutualistic symbiosis with endobacteria.</title>
        <authorList>
            <person name="Lastovetsky O.A."/>
            <person name="Gaspar M.L."/>
            <person name="Mondo S.J."/>
            <person name="LaButti K.M."/>
            <person name="Sandor L."/>
            <person name="Grigoriev I.V."/>
            <person name="Henry S.A."/>
            <person name="Pawlowska T.E."/>
        </authorList>
    </citation>
    <scope>NUCLEOTIDE SEQUENCE [LARGE SCALE GENOMIC DNA]</scope>
    <source>
        <strain evidence="1">ATCC 52814</strain>
    </source>
</reference>
<accession>A0A1X0R832</accession>
<dbReference type="Proteomes" id="UP000242414">
    <property type="component" value="Unassembled WGS sequence"/>
</dbReference>
<evidence type="ECO:0000313" key="1">
    <source>
        <dbReference type="EMBL" id="ORE08068.1"/>
    </source>
</evidence>
<dbReference type="VEuPathDB" id="FungiDB:BCV72DRAFT_240783"/>
<gene>
    <name evidence="1" type="ORF">BCV72DRAFT_240783</name>
</gene>
<name>A0A1X0R832_RHIZD</name>
<dbReference type="AlphaFoldDB" id="A0A1X0R832"/>
<proteinExistence type="predicted"/>
<organism evidence="1">
    <name type="scientific">Rhizopus microsporus var. microsporus</name>
    <dbReference type="NCBI Taxonomy" id="86635"/>
    <lineage>
        <taxon>Eukaryota</taxon>
        <taxon>Fungi</taxon>
        <taxon>Fungi incertae sedis</taxon>
        <taxon>Mucoromycota</taxon>
        <taxon>Mucoromycotina</taxon>
        <taxon>Mucoromycetes</taxon>
        <taxon>Mucorales</taxon>
        <taxon>Mucorineae</taxon>
        <taxon>Rhizopodaceae</taxon>
        <taxon>Rhizopus</taxon>
    </lineage>
</organism>
<sequence>MGWYFAEGLIEFSGGIKSNAIASKERSDIEKLYTNMLAIVNKISKDVPKKFFSARCYDNTIYFEELFMHKDKCIRQIHSSFKSPTTIRLVIEYVSHIPKLLQWKEAVINQCLNFQK</sequence>